<keyword evidence="8 12" id="KW-0915">Sodium</keyword>
<dbReference type="InterPro" id="IPR036249">
    <property type="entry name" value="Thioredoxin-like_sf"/>
</dbReference>
<evidence type="ECO:0000256" key="10">
    <source>
        <dbReference type="ARBA" id="ARBA00023136"/>
    </source>
</evidence>
<comment type="similarity">
    <text evidence="12">Belongs to the NhaA Na(+)/H(+) (TC 2.A.33) antiporter family.</text>
</comment>
<keyword evidence="10 12" id="KW-0472">Membrane</keyword>
<evidence type="ECO:0000256" key="1">
    <source>
        <dbReference type="ARBA" id="ARBA00004429"/>
    </source>
</evidence>
<dbReference type="Gene3D" id="3.40.30.10">
    <property type="entry name" value="Glutaredoxin"/>
    <property type="match status" value="1"/>
</dbReference>
<dbReference type="HAMAP" id="MF_01844">
    <property type="entry name" value="NhaA"/>
    <property type="match status" value="1"/>
</dbReference>
<dbReference type="GO" id="GO:0015385">
    <property type="term" value="F:sodium:proton antiporter activity"/>
    <property type="evidence" value="ECO:0007669"/>
    <property type="project" value="UniProtKB-UniRule"/>
</dbReference>
<dbReference type="GO" id="GO:0005886">
    <property type="term" value="C:plasma membrane"/>
    <property type="evidence" value="ECO:0007669"/>
    <property type="project" value="UniProtKB-SubCell"/>
</dbReference>
<dbReference type="Pfam" id="PF06965">
    <property type="entry name" value="Na_H_antiport_1"/>
    <property type="match status" value="1"/>
</dbReference>
<accession>A0A7G1PFS0</accession>
<keyword evidence="9 12" id="KW-0406">Ion transport</keyword>
<gene>
    <name evidence="15" type="primary">nhaA2</name>
    <name evidence="12" type="synonym">nhaA</name>
    <name evidence="15" type="ORF">GCM10017557_74550</name>
</gene>
<feature type="domain" description="Thioredoxin" evidence="14">
    <location>
        <begin position="412"/>
        <end position="623"/>
    </location>
</feature>
<comment type="subcellular location">
    <subcellularLocation>
        <location evidence="1">Cell inner membrane</location>
        <topology evidence="1">Multi-pass membrane protein</topology>
    </subcellularLocation>
    <subcellularLocation>
        <location evidence="12">Cell membrane</location>
        <topology evidence="12">Multi-pass membrane protein</topology>
    </subcellularLocation>
</comment>
<comment type="catalytic activity">
    <reaction evidence="12">
        <text>Na(+)(in) + 2 H(+)(out) = Na(+)(out) + 2 H(+)(in)</text>
        <dbReference type="Rhea" id="RHEA:29251"/>
        <dbReference type="ChEBI" id="CHEBI:15378"/>
        <dbReference type="ChEBI" id="CHEBI:29101"/>
    </reaction>
</comment>
<feature type="transmembrane region" description="Helical" evidence="12">
    <location>
        <begin position="196"/>
        <end position="213"/>
    </location>
</feature>
<evidence type="ECO:0000313" key="16">
    <source>
        <dbReference type="Proteomes" id="UP000516444"/>
    </source>
</evidence>
<evidence type="ECO:0000256" key="2">
    <source>
        <dbReference type="ARBA" id="ARBA00007006"/>
    </source>
</evidence>
<evidence type="ECO:0000256" key="8">
    <source>
        <dbReference type="ARBA" id="ARBA00023053"/>
    </source>
</evidence>
<evidence type="ECO:0000256" key="7">
    <source>
        <dbReference type="ARBA" id="ARBA00022989"/>
    </source>
</evidence>
<keyword evidence="16" id="KW-1185">Reference proteome</keyword>
<feature type="transmembrane region" description="Helical" evidence="12">
    <location>
        <begin position="308"/>
        <end position="327"/>
    </location>
</feature>
<keyword evidence="7 12" id="KW-1133">Transmembrane helix</keyword>
<evidence type="ECO:0000259" key="14">
    <source>
        <dbReference type="PROSITE" id="PS51352"/>
    </source>
</evidence>
<feature type="transmembrane region" description="Helical" evidence="12">
    <location>
        <begin position="35"/>
        <end position="56"/>
    </location>
</feature>
<feature type="transmembrane region" description="Helical" evidence="12">
    <location>
        <begin position="143"/>
        <end position="162"/>
    </location>
</feature>
<dbReference type="InterPro" id="IPR004670">
    <property type="entry name" value="NhaA"/>
</dbReference>
<evidence type="ECO:0000256" key="12">
    <source>
        <dbReference type="HAMAP-Rule" id="MF_01844"/>
    </source>
</evidence>
<comment type="function">
    <text evidence="12">Na(+)/H(+) antiporter that extrudes sodium in exchange for external protons.</text>
</comment>
<feature type="transmembrane region" description="Helical" evidence="12">
    <location>
        <begin position="112"/>
        <end position="131"/>
    </location>
</feature>
<keyword evidence="4 12" id="KW-0050">Antiport</keyword>
<dbReference type="NCBIfam" id="TIGR00773">
    <property type="entry name" value="NhaA"/>
    <property type="match status" value="1"/>
</dbReference>
<evidence type="ECO:0000256" key="9">
    <source>
        <dbReference type="ARBA" id="ARBA00023065"/>
    </source>
</evidence>
<dbReference type="GO" id="GO:0006885">
    <property type="term" value="P:regulation of pH"/>
    <property type="evidence" value="ECO:0007669"/>
    <property type="project" value="UniProtKB-UniRule"/>
</dbReference>
<dbReference type="EMBL" id="AP023440">
    <property type="protein sequence ID" value="BCL32596.1"/>
    <property type="molecule type" value="Genomic_DNA"/>
</dbReference>
<protein>
    <recommendedName>
        <fullName evidence="12">Na(+)/H(+) antiporter NhaA</fullName>
    </recommendedName>
    <alternativeName>
        <fullName evidence="12">Sodium/proton antiporter NhaA</fullName>
    </alternativeName>
</protein>
<proteinExistence type="inferred from homology"/>
<dbReference type="PROSITE" id="PS51352">
    <property type="entry name" value="THIOREDOXIN_2"/>
    <property type="match status" value="1"/>
</dbReference>
<keyword evidence="11 12" id="KW-0739">Sodium transport</keyword>
<evidence type="ECO:0000256" key="11">
    <source>
        <dbReference type="ARBA" id="ARBA00023201"/>
    </source>
</evidence>
<sequence>MTVPPETSPPSGQTPCGEDARSPLRVFLQTETGSAAVLLVGALAALVWANVAAGSYETLWGTELSVRIGSGSVSLDLREWLNSGLMTLFFLVVGLEARREFDMGELRERRRITLPLLAGLSGMLVPVAIYLAVNAGEDSVHGWGAAMSTDTAFALGMLAVFGTRLPNSLRVFILTVAVVDDFLALAVIAFAYSGAVALPALLTALCLFGLVLLLRRTVGMRVPSLYGVLGAAIWVALLKSGVDPVVTGLAMGLLTYARPAERQDLEQASRVFRRFREQPTPELERTVRRQIASTLSPNDRLQRMLHPWTSYVIVPLFALANAGITLSASQLSHAFTSPVTLGILFGYVLGKPLGIIGATWLTTRISAGRLHPPVGWGAITAGGTLAGVGFTVSLLIATLAFDGDRLEQAKIGVLAAVLCSFLLTWLITGLISALSGTSRARALLGTGQSIVDLSDPVDMDRDHVRGPLDAPVTLLEYGDFECPYCGLAEPVVRELLADFGDVRYVWRHLPLTDVHPGAQLAAEAAEAAAHQDRYWEMHEQMMSHQGDLRPKDLLRHAEEIGLDIDRFRADLRAGAGAARVAADVESADLSGVSGTPTFFVNGRRHHGAYDIATLSAAVRAARARAALTGTAQQT</sequence>
<evidence type="ECO:0000256" key="5">
    <source>
        <dbReference type="ARBA" id="ARBA00022475"/>
    </source>
</evidence>
<dbReference type="Pfam" id="PF13462">
    <property type="entry name" value="Thioredoxin_4"/>
    <property type="match status" value="1"/>
</dbReference>
<dbReference type="PANTHER" id="PTHR30341">
    <property type="entry name" value="SODIUM ION/PROTON ANTIPORTER NHAA-RELATED"/>
    <property type="match status" value="1"/>
</dbReference>
<dbReference type="InterPro" id="IPR023171">
    <property type="entry name" value="Na/H_antiporter_dom_sf"/>
</dbReference>
<feature type="region of interest" description="Disordered" evidence="13">
    <location>
        <begin position="1"/>
        <end position="20"/>
    </location>
</feature>
<dbReference type="InterPro" id="IPR012336">
    <property type="entry name" value="Thioredoxin-like_fold"/>
</dbReference>
<dbReference type="PANTHER" id="PTHR30341:SF0">
    <property type="entry name" value="NA(+)_H(+) ANTIPORTER NHAA"/>
    <property type="match status" value="1"/>
</dbReference>
<feature type="transmembrane region" description="Helical" evidence="12">
    <location>
        <begin position="374"/>
        <end position="401"/>
    </location>
</feature>
<evidence type="ECO:0000256" key="6">
    <source>
        <dbReference type="ARBA" id="ARBA00022692"/>
    </source>
</evidence>
<reference evidence="15 16" key="1">
    <citation type="journal article" date="2014" name="Int. J. Syst. Evol. Microbiol.">
        <title>Complete genome sequence of Corynebacterium casei LMG S-19264T (=DSM 44701T), isolated from a smear-ripened cheese.</title>
        <authorList>
            <consortium name="US DOE Joint Genome Institute (JGI-PGF)"/>
            <person name="Walter F."/>
            <person name="Albersmeier A."/>
            <person name="Kalinowski J."/>
            <person name="Ruckert C."/>
        </authorList>
    </citation>
    <scope>NUCLEOTIDE SEQUENCE [LARGE SCALE GENOMIC DNA]</scope>
    <source>
        <strain evidence="15 16">JCM 4677</strain>
    </source>
</reference>
<feature type="transmembrane region" description="Helical" evidence="12">
    <location>
        <begin position="413"/>
        <end position="434"/>
    </location>
</feature>
<evidence type="ECO:0000256" key="13">
    <source>
        <dbReference type="SAM" id="MobiDB-lite"/>
    </source>
</evidence>
<feature type="transmembrane region" description="Helical" evidence="12">
    <location>
        <begin position="339"/>
        <end position="362"/>
    </location>
</feature>
<evidence type="ECO:0000313" key="15">
    <source>
        <dbReference type="EMBL" id="BCL32596.1"/>
    </source>
</evidence>
<dbReference type="AlphaFoldDB" id="A0A7G1PFS0"/>
<evidence type="ECO:0000256" key="3">
    <source>
        <dbReference type="ARBA" id="ARBA00022448"/>
    </source>
</evidence>
<keyword evidence="3 12" id="KW-0813">Transport</keyword>
<feature type="transmembrane region" description="Helical" evidence="12">
    <location>
        <begin position="169"/>
        <end position="190"/>
    </location>
</feature>
<name>A0A7G1PFS0_9ACTN</name>
<organism evidence="15 16">
    <name type="scientific">Streptomyces aurantiacus</name>
    <dbReference type="NCBI Taxonomy" id="47760"/>
    <lineage>
        <taxon>Bacteria</taxon>
        <taxon>Bacillati</taxon>
        <taxon>Actinomycetota</taxon>
        <taxon>Actinomycetes</taxon>
        <taxon>Kitasatosporales</taxon>
        <taxon>Streptomycetaceae</taxon>
        <taxon>Streptomyces</taxon>
        <taxon>Streptomyces aurantiacus group</taxon>
    </lineage>
</organism>
<dbReference type="Gene3D" id="1.20.1530.10">
    <property type="entry name" value="Na+/H+ antiporter like domain"/>
    <property type="match status" value="1"/>
</dbReference>
<dbReference type="Proteomes" id="UP000516444">
    <property type="component" value="Chromosome"/>
</dbReference>
<dbReference type="InterPro" id="IPR013766">
    <property type="entry name" value="Thioredoxin_domain"/>
</dbReference>
<evidence type="ECO:0000256" key="4">
    <source>
        <dbReference type="ARBA" id="ARBA00022449"/>
    </source>
</evidence>
<dbReference type="KEGG" id="sgm:GCM10017557_74550"/>
<keyword evidence="5 12" id="KW-1003">Cell membrane</keyword>
<comment type="similarity">
    <text evidence="2">In the N-terminal section; belongs to the NhaA Na(+)/H(+) (TC 2.A.33) antiporter family.</text>
</comment>
<dbReference type="SUPFAM" id="SSF52833">
    <property type="entry name" value="Thioredoxin-like"/>
    <property type="match status" value="1"/>
</dbReference>
<keyword evidence="6 12" id="KW-0812">Transmembrane</keyword>